<name>A0A4Z2G1V9_9TELE</name>
<gene>
    <name evidence="2" type="ORF">EYF80_043276</name>
</gene>
<proteinExistence type="predicted"/>
<feature type="region of interest" description="Disordered" evidence="1">
    <location>
        <begin position="1"/>
        <end position="119"/>
    </location>
</feature>
<accession>A0A4Z2G1V9</accession>
<dbReference type="Proteomes" id="UP000314294">
    <property type="component" value="Unassembled WGS sequence"/>
</dbReference>
<evidence type="ECO:0000313" key="3">
    <source>
        <dbReference type="Proteomes" id="UP000314294"/>
    </source>
</evidence>
<organism evidence="2 3">
    <name type="scientific">Liparis tanakae</name>
    <name type="common">Tanaka's snailfish</name>
    <dbReference type="NCBI Taxonomy" id="230148"/>
    <lineage>
        <taxon>Eukaryota</taxon>
        <taxon>Metazoa</taxon>
        <taxon>Chordata</taxon>
        <taxon>Craniata</taxon>
        <taxon>Vertebrata</taxon>
        <taxon>Euteleostomi</taxon>
        <taxon>Actinopterygii</taxon>
        <taxon>Neopterygii</taxon>
        <taxon>Teleostei</taxon>
        <taxon>Neoteleostei</taxon>
        <taxon>Acanthomorphata</taxon>
        <taxon>Eupercaria</taxon>
        <taxon>Perciformes</taxon>
        <taxon>Cottioidei</taxon>
        <taxon>Cottales</taxon>
        <taxon>Liparidae</taxon>
        <taxon>Liparis</taxon>
    </lineage>
</organism>
<protein>
    <submittedName>
        <fullName evidence="2">Uncharacterized protein</fullName>
    </submittedName>
</protein>
<evidence type="ECO:0000256" key="1">
    <source>
        <dbReference type="SAM" id="MobiDB-lite"/>
    </source>
</evidence>
<evidence type="ECO:0000313" key="2">
    <source>
        <dbReference type="EMBL" id="TNN46512.1"/>
    </source>
</evidence>
<comment type="caution">
    <text evidence="2">The sequence shown here is derived from an EMBL/GenBank/DDBJ whole genome shotgun (WGS) entry which is preliminary data.</text>
</comment>
<dbReference type="AlphaFoldDB" id="A0A4Z2G1V9"/>
<sequence length="164" mass="18244">MATRRKKETLKSGQQIKDESKKRDRKTLNLNGRIQNIKQEETVSKGTRKLNGDSIALPRSRGESHTLRRAVGYEAETCVPTRKRKRKRKRSSLLSDLQKKKQQSRGGEGGVSQPFMTGTGSPAANGMMMMMMSQSAVQSTYCGSELLILTALRLPEDPDGTETT</sequence>
<reference evidence="2 3" key="1">
    <citation type="submission" date="2019-03" db="EMBL/GenBank/DDBJ databases">
        <title>First draft genome of Liparis tanakae, snailfish: a comprehensive survey of snailfish specific genes.</title>
        <authorList>
            <person name="Kim W."/>
            <person name="Song I."/>
            <person name="Jeong J.-H."/>
            <person name="Kim D."/>
            <person name="Kim S."/>
            <person name="Ryu S."/>
            <person name="Song J.Y."/>
            <person name="Lee S.K."/>
        </authorList>
    </citation>
    <scope>NUCLEOTIDE SEQUENCE [LARGE SCALE GENOMIC DNA]</scope>
    <source>
        <tissue evidence="2">Muscle</tissue>
    </source>
</reference>
<feature type="compositionally biased region" description="Polar residues" evidence="1">
    <location>
        <begin position="28"/>
        <end position="37"/>
    </location>
</feature>
<feature type="compositionally biased region" description="Basic residues" evidence="1">
    <location>
        <begin position="81"/>
        <end position="91"/>
    </location>
</feature>
<dbReference type="EMBL" id="SRLO01000785">
    <property type="protein sequence ID" value="TNN46512.1"/>
    <property type="molecule type" value="Genomic_DNA"/>
</dbReference>
<keyword evidence="3" id="KW-1185">Reference proteome</keyword>